<dbReference type="Pfam" id="PF13715">
    <property type="entry name" value="CarbopepD_reg_2"/>
    <property type="match status" value="1"/>
</dbReference>
<dbReference type="PROSITE" id="PS52016">
    <property type="entry name" value="TONB_DEPENDENT_REC_3"/>
    <property type="match status" value="1"/>
</dbReference>
<gene>
    <name evidence="12" type="ORF">GCM10011514_33410</name>
</gene>
<dbReference type="Gene3D" id="3.55.50.30">
    <property type="match status" value="1"/>
</dbReference>
<evidence type="ECO:0000313" key="12">
    <source>
        <dbReference type="EMBL" id="GGD66674.1"/>
    </source>
</evidence>
<feature type="domain" description="TonB-dependent receptor-like beta-barrel" evidence="9">
    <location>
        <begin position="545"/>
        <end position="1127"/>
    </location>
</feature>
<feature type="domain" description="Secretin/TonB short N-terminal" evidence="10">
    <location>
        <begin position="57"/>
        <end position="105"/>
    </location>
</feature>
<keyword evidence="8" id="KW-0732">Signal</keyword>
<evidence type="ECO:0000259" key="9">
    <source>
        <dbReference type="Pfam" id="PF00593"/>
    </source>
</evidence>
<evidence type="ECO:0000256" key="1">
    <source>
        <dbReference type="ARBA" id="ARBA00022448"/>
    </source>
</evidence>
<dbReference type="InterPro" id="IPR011662">
    <property type="entry name" value="Secretin/TonB_short_N"/>
</dbReference>
<dbReference type="Gene3D" id="2.170.130.10">
    <property type="entry name" value="TonB-dependent receptor, plug domain"/>
    <property type="match status" value="1"/>
</dbReference>
<evidence type="ECO:0000256" key="7">
    <source>
        <dbReference type="RuleBase" id="RU003357"/>
    </source>
</evidence>
<evidence type="ECO:0000256" key="8">
    <source>
        <dbReference type="SAM" id="SignalP"/>
    </source>
</evidence>
<dbReference type="NCBIfam" id="TIGR04057">
    <property type="entry name" value="SusC_RagA_signa"/>
    <property type="match status" value="1"/>
</dbReference>
<evidence type="ECO:0000256" key="5">
    <source>
        <dbReference type="ARBA" id="ARBA00023237"/>
    </source>
</evidence>
<evidence type="ECO:0000313" key="13">
    <source>
        <dbReference type="Proteomes" id="UP000609064"/>
    </source>
</evidence>
<reference evidence="12" key="1">
    <citation type="journal article" date="2014" name="Int. J. Syst. Evol. Microbiol.">
        <title>Complete genome sequence of Corynebacterium casei LMG S-19264T (=DSM 44701T), isolated from a smear-ripened cheese.</title>
        <authorList>
            <consortium name="US DOE Joint Genome Institute (JGI-PGF)"/>
            <person name="Walter F."/>
            <person name="Albersmeier A."/>
            <person name="Kalinowski J."/>
            <person name="Ruckert C."/>
        </authorList>
    </citation>
    <scope>NUCLEOTIDE SEQUENCE</scope>
    <source>
        <strain evidence="12">CGMCC 1.15958</strain>
    </source>
</reference>
<feature type="signal peptide" evidence="8">
    <location>
        <begin position="1"/>
        <end position="20"/>
    </location>
</feature>
<name>A0A916YY85_9BACT</name>
<keyword evidence="7" id="KW-0798">TonB box</keyword>
<dbReference type="Gene3D" id="2.60.40.1120">
    <property type="entry name" value="Carboxypeptidase-like, regulatory domain"/>
    <property type="match status" value="1"/>
</dbReference>
<dbReference type="SUPFAM" id="SSF56935">
    <property type="entry name" value="Porins"/>
    <property type="match status" value="1"/>
</dbReference>
<keyword evidence="6" id="KW-0812">Transmembrane</keyword>
<keyword evidence="1 6" id="KW-0813">Transport</keyword>
<keyword evidence="4 6" id="KW-0472">Membrane</keyword>
<dbReference type="InterPro" id="IPR000531">
    <property type="entry name" value="Beta-barrel_TonB"/>
</dbReference>
<reference evidence="12" key="2">
    <citation type="submission" date="2020-09" db="EMBL/GenBank/DDBJ databases">
        <authorList>
            <person name="Sun Q."/>
            <person name="Zhou Y."/>
        </authorList>
    </citation>
    <scope>NUCLEOTIDE SEQUENCE</scope>
    <source>
        <strain evidence="12">CGMCC 1.15958</strain>
    </source>
</reference>
<keyword evidence="2" id="KW-0406">Ion transport</keyword>
<dbReference type="GO" id="GO:0006826">
    <property type="term" value="P:iron ion transport"/>
    <property type="evidence" value="ECO:0007669"/>
    <property type="project" value="UniProtKB-KW"/>
</dbReference>
<dbReference type="SUPFAM" id="SSF49464">
    <property type="entry name" value="Carboxypeptidase regulatory domain-like"/>
    <property type="match status" value="1"/>
</dbReference>
<keyword evidence="2" id="KW-0410">Iron transport</keyword>
<feature type="chain" id="PRO_5036873483" evidence="8">
    <location>
        <begin position="21"/>
        <end position="1179"/>
    </location>
</feature>
<evidence type="ECO:0000256" key="3">
    <source>
        <dbReference type="ARBA" id="ARBA00023004"/>
    </source>
</evidence>
<keyword evidence="3" id="KW-0408">Iron</keyword>
<dbReference type="InterPro" id="IPR023996">
    <property type="entry name" value="TonB-dep_OMP_SusC/RagA"/>
</dbReference>
<evidence type="ECO:0000259" key="10">
    <source>
        <dbReference type="Pfam" id="PF07660"/>
    </source>
</evidence>
<dbReference type="InterPro" id="IPR012910">
    <property type="entry name" value="Plug_dom"/>
</dbReference>
<dbReference type="AlphaFoldDB" id="A0A916YY85"/>
<keyword evidence="5 6" id="KW-0998">Cell outer membrane</keyword>
<dbReference type="InterPro" id="IPR037066">
    <property type="entry name" value="Plug_dom_sf"/>
</dbReference>
<keyword evidence="13" id="KW-1185">Reference proteome</keyword>
<comment type="subcellular location">
    <subcellularLocation>
        <location evidence="6">Cell outer membrane</location>
        <topology evidence="6">Multi-pass membrane protein</topology>
    </subcellularLocation>
</comment>
<sequence length="1179" mass="130736">MKISLLQLTLAVLFVGVSYAFDSKAQEVLNKSVSLKVEDMKLRMVLSQIEQQTDAKFVYNSKAIQADRKVSLNLSDKKLSDFLELALKLYQVSYKIIGGQIILSPVVTEKNIKTSSVEQPASREEKVATAMIDKSITGTVNDESGSGIPGVSVTIKGTSKGTNTDGNGKFKIDVPNENAILVFSFVGYSNQELQVGNQSVIHVTLKNDVKLLSEVVVVGYGSQKKANLTGAVDMISSEVFENRPITNVNQGLQGVLPNLNIKMGDGKPNQAPSFNIRGTTSIGQGGNALVLIDNVEGDPSLINPSDIATITLLKDAASASIYGARGVFGVVLITTKNPTAGKTNITYSTNYSLKKPIAVPDLVTDGYTWASMFAESFVNFQGTFPQNVNKTLKFSQAYLNEIKRRSEVGGLPEVEVDPVTGEYMYYGSTDYYGILYKDFTNSKEHNLSISGSSDKASYLLTGRYFGQDGLFRYNSDDYRVLNFTGKGSIQLYPWLKINNMSQYSDMKYHNPLNVGEGGGVWRNIADEGHPLSPLMNPDGTLTFSSVYSIGDFYYGKNGIDNNKKVFRNTSGFAAQFFRDKFRVKGDFTIQNTDNNDRTKAVPVPYSTKPGVISYVGTTTNYLNDVYRETAYMTTNLYTEYENTFKNDHYLKFLVGYNYEQSNFKRLSTQRNGLIFEDANDINLALGQAIVTQGGWERWKIQGGFSRINYSYKDRYLFEVNGRYDGSSKFPANQRFAFFPSYSVGWRVSRESFWKVPENIISDLKLRASYGSLGNGNIGSYAYLEQFAISQSSVILNGQKPQQTRNPTVLPEGLTWETATTKNIGIDLAMLSNRLNFVADAYIRTTTDMFTVGLTLPAVFGADAPKGNYADLKTKGWEMMLSYRDKFSVGAKPFNYDVRLTLADNTSVITKYNNPQKLLSDYYVGQTLGEIWGYTTEGFFTSAEDVKNSASQNLFRTASSGLWFPGDIKFKDTNGDGQITPGTNRIENPGDRSIIGNSAPRYTYGIMLGADWNNFFFSAFIQGVGKQQWYPSREANLFWGQYNRPYGGIPESQLGNIWTEQNTDAYFPRYVSRIASNANGTLAAPQTKYLQNVAYMRLKNIQLGYNLSRTVSSKIGAAAAKVYVSAENIWSLSPLYKITRDFDVESAVASDQVFSPGGNAGDAYNYPIMKSVTLGLSITF</sequence>
<dbReference type="EMBL" id="BMKK01000006">
    <property type="protein sequence ID" value="GGD66674.1"/>
    <property type="molecule type" value="Genomic_DNA"/>
</dbReference>
<dbReference type="Pfam" id="PF07660">
    <property type="entry name" value="STN"/>
    <property type="match status" value="1"/>
</dbReference>
<dbReference type="GO" id="GO:0009279">
    <property type="term" value="C:cell outer membrane"/>
    <property type="evidence" value="ECO:0007669"/>
    <property type="project" value="UniProtKB-SubCell"/>
</dbReference>
<organism evidence="12 13">
    <name type="scientific">Emticicia aquatilis</name>
    <dbReference type="NCBI Taxonomy" id="1537369"/>
    <lineage>
        <taxon>Bacteria</taxon>
        <taxon>Pseudomonadati</taxon>
        <taxon>Bacteroidota</taxon>
        <taxon>Cytophagia</taxon>
        <taxon>Cytophagales</taxon>
        <taxon>Leadbetterellaceae</taxon>
        <taxon>Emticicia</taxon>
    </lineage>
</organism>
<evidence type="ECO:0000259" key="11">
    <source>
        <dbReference type="Pfam" id="PF07715"/>
    </source>
</evidence>
<protein>
    <submittedName>
        <fullName evidence="12">SusC/RagA family TonB-linked outer membrane protein</fullName>
    </submittedName>
</protein>
<dbReference type="Proteomes" id="UP000609064">
    <property type="component" value="Unassembled WGS sequence"/>
</dbReference>
<comment type="similarity">
    <text evidence="6 7">Belongs to the TonB-dependent receptor family.</text>
</comment>
<dbReference type="InterPro" id="IPR008969">
    <property type="entry name" value="CarboxyPept-like_regulatory"/>
</dbReference>
<feature type="domain" description="TonB-dependent receptor plug" evidence="11">
    <location>
        <begin position="225"/>
        <end position="330"/>
    </location>
</feature>
<proteinExistence type="inferred from homology"/>
<comment type="caution">
    <text evidence="12">The sequence shown here is derived from an EMBL/GenBank/DDBJ whole genome shotgun (WGS) entry which is preliminary data.</text>
</comment>
<evidence type="ECO:0000256" key="2">
    <source>
        <dbReference type="ARBA" id="ARBA00022496"/>
    </source>
</evidence>
<dbReference type="InterPro" id="IPR023997">
    <property type="entry name" value="TonB-dep_OMP_SusC/RagA_CS"/>
</dbReference>
<evidence type="ECO:0000256" key="6">
    <source>
        <dbReference type="PROSITE-ProRule" id="PRU01360"/>
    </source>
</evidence>
<dbReference type="Pfam" id="PF07715">
    <property type="entry name" value="Plug"/>
    <property type="match status" value="1"/>
</dbReference>
<accession>A0A916YY85</accession>
<keyword evidence="6" id="KW-1134">Transmembrane beta strand</keyword>
<dbReference type="NCBIfam" id="TIGR04056">
    <property type="entry name" value="OMP_RagA_SusC"/>
    <property type="match status" value="1"/>
</dbReference>
<dbReference type="InterPro" id="IPR039426">
    <property type="entry name" value="TonB-dep_rcpt-like"/>
</dbReference>
<dbReference type="Pfam" id="PF00593">
    <property type="entry name" value="TonB_dep_Rec_b-barrel"/>
    <property type="match status" value="1"/>
</dbReference>
<evidence type="ECO:0000256" key="4">
    <source>
        <dbReference type="ARBA" id="ARBA00023136"/>
    </source>
</evidence>